<dbReference type="AlphaFoldDB" id="A0A383WNB8"/>
<feature type="compositionally biased region" description="Low complexity" evidence="1">
    <location>
        <begin position="373"/>
        <end position="382"/>
    </location>
</feature>
<accession>A0A383WNB8</accession>
<reference evidence="2 3" key="1">
    <citation type="submission" date="2016-10" db="EMBL/GenBank/DDBJ databases">
        <authorList>
            <person name="Cai Z."/>
        </authorList>
    </citation>
    <scope>NUCLEOTIDE SEQUENCE [LARGE SCALE GENOMIC DNA]</scope>
</reference>
<evidence type="ECO:0000313" key="3">
    <source>
        <dbReference type="Proteomes" id="UP000256970"/>
    </source>
</evidence>
<dbReference type="EMBL" id="FNXT01001347">
    <property type="protein sequence ID" value="SZX78937.1"/>
    <property type="molecule type" value="Genomic_DNA"/>
</dbReference>
<gene>
    <name evidence="2" type="ORF">BQ4739_LOCUS19236</name>
</gene>
<keyword evidence="3" id="KW-1185">Reference proteome</keyword>
<sequence length="422" mass="48239">MRGRTTWVIGDSMSKDFFKALKCFMIEFQDLATYHASNNYTAMHLLDSIPGFGEPHCVHMPQRTRLCQVHTIQGDLFIEGNRTKIGVLPLLQQSMAHPNDIFIVNFGLWHGETKQPEYKDNLHQLGKFYTATKDKFPNLFWFETPKQHFDSADGDYKVPWIGTRKGPFTCQPVQGLSMDKEGALHAEAGNAVADYVMKGSWRNIMAREILIEQYKLPVIPVYNSSATAWQFHRVNFDGQECSHYCHPSIPQLWVWVLKQTLQKYGLKPVENWQEGKRHKPGCATVMDRDEGQYGGAKTIDLLLRQQQQWQQKQREQRAAKLRAQQQQQQGWLSWLLGLRRTAAPDSAPVPLQKVQLMDGIAVFPADKATDGASSGSSSSSSSNEKTLHPWQGLEKVLKGQQQQQQRRQHHRRQRQAKSDGDG</sequence>
<dbReference type="Proteomes" id="UP000256970">
    <property type="component" value="Unassembled WGS sequence"/>
</dbReference>
<feature type="region of interest" description="Disordered" evidence="1">
    <location>
        <begin position="367"/>
        <end position="422"/>
    </location>
</feature>
<organism evidence="2 3">
    <name type="scientific">Tetradesmus obliquus</name>
    <name type="common">Green alga</name>
    <name type="synonym">Acutodesmus obliquus</name>
    <dbReference type="NCBI Taxonomy" id="3088"/>
    <lineage>
        <taxon>Eukaryota</taxon>
        <taxon>Viridiplantae</taxon>
        <taxon>Chlorophyta</taxon>
        <taxon>core chlorophytes</taxon>
        <taxon>Chlorophyceae</taxon>
        <taxon>CS clade</taxon>
        <taxon>Sphaeropleales</taxon>
        <taxon>Scenedesmaceae</taxon>
        <taxon>Tetradesmus</taxon>
    </lineage>
</organism>
<feature type="compositionally biased region" description="Basic residues" evidence="1">
    <location>
        <begin position="406"/>
        <end position="415"/>
    </location>
</feature>
<protein>
    <recommendedName>
        <fullName evidence="4">SGNH domain-containing protein</fullName>
    </recommendedName>
</protein>
<proteinExistence type="predicted"/>
<evidence type="ECO:0000313" key="2">
    <source>
        <dbReference type="EMBL" id="SZX78937.1"/>
    </source>
</evidence>
<evidence type="ECO:0000256" key="1">
    <source>
        <dbReference type="SAM" id="MobiDB-lite"/>
    </source>
</evidence>
<name>A0A383WNB8_TETOB</name>
<evidence type="ECO:0008006" key="4">
    <source>
        <dbReference type="Google" id="ProtNLM"/>
    </source>
</evidence>